<sequence>MRRLLALLIALVLLLPAGSSLADNAYVRGELVIYSSMYQFVLDMLDEALREEFPNLKPGNNGSFFVYGGTSRLINQIYGEMEDGVLGCDMLLVAEPALSLELKEADYLEPVPVPDAASLLRFPYDEDGCWYPVRVCNMVLAYNPELEQQWAEKGVTIPKTFQVFAADRSLKGLIAMGDPLSSGTTFAAVASLTQSNHYGRQYLKGLASNEVQVISGSDSLAKIRSGEIAAAMILEESVLKALKDAEDAGAPLTDLACIYPDDGVILIPSTVMTVSDAHSKNANAAACKAVEQWFLSEKAQKLILQGYMHSVFREMEQVPFGSIDTNELIRKDMGVNWENVFHSREEINLAWMEIVANHQGR</sequence>
<accession>A0AC61PQC3</accession>
<reference evidence="1" key="1">
    <citation type="submission" date="2017-04" db="EMBL/GenBank/DDBJ databases">
        <authorList>
            <person name="Varghese N."/>
            <person name="Submissions S."/>
        </authorList>
    </citation>
    <scope>NUCLEOTIDE SEQUENCE</scope>
    <source>
        <strain evidence="1">WTE2008</strain>
    </source>
</reference>
<comment type="caution">
    <text evidence="1">The sequence shown here is derived from an EMBL/GenBank/DDBJ whole genome shotgun (WGS) entry which is preliminary data.</text>
</comment>
<name>A0AC61PQC3_9FIRM</name>
<organism evidence="1 2">
    <name type="scientific">Aristaeella lactis</name>
    <dbReference type="NCBI Taxonomy" id="3046383"/>
    <lineage>
        <taxon>Bacteria</taxon>
        <taxon>Bacillati</taxon>
        <taxon>Bacillota</taxon>
        <taxon>Clostridia</taxon>
        <taxon>Eubacteriales</taxon>
        <taxon>Aristaeellaceae</taxon>
        <taxon>Aristaeella</taxon>
    </lineage>
</organism>
<dbReference type="EMBL" id="FWXZ01000009">
    <property type="protein sequence ID" value="SMC90788.1"/>
    <property type="molecule type" value="Genomic_DNA"/>
</dbReference>
<keyword evidence="2" id="KW-1185">Reference proteome</keyword>
<evidence type="ECO:0000313" key="2">
    <source>
        <dbReference type="Proteomes" id="UP000192328"/>
    </source>
</evidence>
<protein>
    <submittedName>
        <fullName evidence="1">Iron(III) transport system substrate-binding protein</fullName>
    </submittedName>
</protein>
<proteinExistence type="predicted"/>
<gene>
    <name evidence="1" type="ORF">SAMN06297397_3081</name>
</gene>
<dbReference type="Proteomes" id="UP000192328">
    <property type="component" value="Unassembled WGS sequence"/>
</dbReference>
<evidence type="ECO:0000313" key="1">
    <source>
        <dbReference type="EMBL" id="SMC90788.1"/>
    </source>
</evidence>